<proteinExistence type="predicted"/>
<dbReference type="EMBL" id="PJDT01000014">
    <property type="protein sequence ID" value="PKC89348.1"/>
    <property type="molecule type" value="Genomic_DNA"/>
</dbReference>
<reference evidence="1 2" key="1">
    <citation type="submission" date="2017-12" db="EMBL/GenBank/DDBJ databases">
        <title>Bifidobacterium longum APC/DPC strains.</title>
        <authorList>
            <person name="Arboleya S."/>
        </authorList>
    </citation>
    <scope>NUCLEOTIDE SEQUENCE [LARGE SCALE GENOMIC DNA]</scope>
    <source>
        <strain evidence="1 2">APC1503</strain>
    </source>
</reference>
<dbReference type="Proteomes" id="UP000232654">
    <property type="component" value="Unassembled WGS sequence"/>
</dbReference>
<name>A0A2N0T1T9_BIFLN</name>
<protein>
    <submittedName>
        <fullName evidence="1">Uncharacterized protein</fullName>
    </submittedName>
</protein>
<gene>
    <name evidence="1" type="ORF">APC1503_0941</name>
</gene>
<comment type="caution">
    <text evidence="1">The sequence shown here is derived from an EMBL/GenBank/DDBJ whole genome shotgun (WGS) entry which is preliminary data.</text>
</comment>
<sequence length="170" mass="18922">MVFASGVSVSGYVCMVAGCGNTVYARGLCRHHYDRDRYAGSPIIPFRTRLCPIGHYFQPSRVDQIFCSGRHRSKYKRLSDKDPLKYPPNPETPLFVKQVEAEDIEPDIRVESFTDADVIAECGGVCAVCGKRVDVDSSGPDGPAFKWKVPLEKSRQATLANRLLVHSRCL</sequence>
<dbReference type="RefSeq" id="WP_230468172.1">
    <property type="nucleotide sequence ID" value="NZ_PJDT01000014.1"/>
</dbReference>
<evidence type="ECO:0000313" key="2">
    <source>
        <dbReference type="Proteomes" id="UP000232654"/>
    </source>
</evidence>
<accession>A0A2N0T1T9</accession>
<organism evidence="1 2">
    <name type="scientific">Bifidobacterium longum</name>
    <dbReference type="NCBI Taxonomy" id="216816"/>
    <lineage>
        <taxon>Bacteria</taxon>
        <taxon>Bacillati</taxon>
        <taxon>Actinomycetota</taxon>
        <taxon>Actinomycetes</taxon>
        <taxon>Bifidobacteriales</taxon>
        <taxon>Bifidobacteriaceae</taxon>
        <taxon>Bifidobacterium</taxon>
    </lineage>
</organism>
<dbReference type="AlphaFoldDB" id="A0A2N0T1T9"/>
<evidence type="ECO:0000313" key="1">
    <source>
        <dbReference type="EMBL" id="PKC89348.1"/>
    </source>
</evidence>